<feature type="compositionally biased region" description="Low complexity" evidence="4">
    <location>
        <begin position="702"/>
        <end position="717"/>
    </location>
</feature>
<evidence type="ECO:0000256" key="3">
    <source>
        <dbReference type="ARBA" id="ARBA00023242"/>
    </source>
</evidence>
<keyword evidence="3" id="KW-0539">Nucleus</keyword>
<feature type="region of interest" description="Disordered" evidence="4">
    <location>
        <begin position="695"/>
        <end position="723"/>
    </location>
</feature>
<protein>
    <submittedName>
        <fullName evidence="6">Fungal-specific transcription factor domain-containing protein</fullName>
    </submittedName>
</protein>
<organism evidence="6 7">
    <name type="scientific">Paraphoma chrysanthemicola</name>
    <dbReference type="NCBI Taxonomy" id="798071"/>
    <lineage>
        <taxon>Eukaryota</taxon>
        <taxon>Fungi</taxon>
        <taxon>Dikarya</taxon>
        <taxon>Ascomycota</taxon>
        <taxon>Pezizomycotina</taxon>
        <taxon>Dothideomycetes</taxon>
        <taxon>Pleosporomycetidae</taxon>
        <taxon>Pleosporales</taxon>
        <taxon>Pleosporineae</taxon>
        <taxon>Phaeosphaeriaceae</taxon>
        <taxon>Paraphoma</taxon>
    </lineage>
</organism>
<comment type="caution">
    <text evidence="6">The sequence shown here is derived from an EMBL/GenBank/DDBJ whole genome shotgun (WGS) entry which is preliminary data.</text>
</comment>
<dbReference type="GO" id="GO:0006351">
    <property type="term" value="P:DNA-templated transcription"/>
    <property type="evidence" value="ECO:0007669"/>
    <property type="project" value="InterPro"/>
</dbReference>
<sequence>MSEDSPQSHHSPDRVHKPNGSISGPSGSGSGGANPRSCVTCRRRKVKCDKKQPCSNCVRAKIECIFPGPGRAPRKSRKPPDAELLERLRRLEGVVSSLNAQVEEHEQEAAERERRGSTGEPSGCPYGSDKANPNGNAIPSVAVDDTVEGLENRFGRLVVEKGRSRYINNSFWASLNNEVEDLRAILIEPSDDEDVHSPDTSQNSSSQHQGFVFGYSSTSVDMQSLHPMEQQARQFWAIFKENVDPLVKVLHIPTFEPVFIDAVGHTEKIGKGLEALLFAIYYGAVTSTTPEECLERWGETRLTLLDRYRFGLEQGLARANFLYCDETVVLQAFIIFLILLRRNDDARKIWTLTGLVVRIAQTLGVHRDGSHFKLPPFEIEMRRRLWWQVCILDARSSEDHGCDPTIVEAQFDTKMPLNVNDSDLHPDMTDFPEERQGFTDMTFCLLRFEVANIFRRMLYVPPGPDRCNVFFAGLTIEQKEKWITECHQRMEEKYLANMDMTVPLCWVTATISRLIMSKMWLIVYHPHQRKDGGATLPQETKDKLFITSLENIEYSMLLETEARTMKWGWLFRTYVQWHAIAFLLSELCVRTKGEAVERAWRALEATAGRWWFPLNNSSAHRKGQQGCLWKPLRKLLAKAKAARERELALERASMAIRNGQMMYPGYSLHDDRLSVGSLTMDQPSSENLDRMLRPAAPKLGDSTSGSQSSWPSSPAVSNGKGTVPRRLADITPAMQQSNSAAMNASPIGQPNPADTFADLTRYGLDSILGDVMHGIAVSGQPISADYTHPLPDGVAAVNANIPQSAQLNQQNTSPTAANSAATAINGAHGTFGDHVFANMDFGDMNPALGDGLEGVPNDSPILDGGNMDWTIWDDLVNQYGLDGQQVIPNGNPAAHAGLAQWF</sequence>
<dbReference type="SUPFAM" id="SSF57701">
    <property type="entry name" value="Zn2/Cys6 DNA-binding domain"/>
    <property type="match status" value="1"/>
</dbReference>
<dbReference type="PANTHER" id="PTHR31001">
    <property type="entry name" value="UNCHARACTERIZED TRANSCRIPTIONAL REGULATORY PROTEIN"/>
    <property type="match status" value="1"/>
</dbReference>
<dbReference type="PANTHER" id="PTHR31001:SF50">
    <property type="entry name" value="ZN(II)2CYS6 TRANSCRIPTION FACTOR (EUROFUNG)"/>
    <property type="match status" value="1"/>
</dbReference>
<evidence type="ECO:0000313" key="7">
    <source>
        <dbReference type="Proteomes" id="UP000813461"/>
    </source>
</evidence>
<dbReference type="InterPro" id="IPR036864">
    <property type="entry name" value="Zn2-C6_fun-type_DNA-bd_sf"/>
</dbReference>
<dbReference type="GO" id="GO:0000981">
    <property type="term" value="F:DNA-binding transcription factor activity, RNA polymerase II-specific"/>
    <property type="evidence" value="ECO:0007669"/>
    <property type="project" value="InterPro"/>
</dbReference>
<dbReference type="Pfam" id="PF00172">
    <property type="entry name" value="Zn_clus"/>
    <property type="match status" value="1"/>
</dbReference>
<evidence type="ECO:0000256" key="1">
    <source>
        <dbReference type="ARBA" id="ARBA00004123"/>
    </source>
</evidence>
<proteinExistence type="predicted"/>
<accession>A0A8K0VRB0</accession>
<dbReference type="InterPro" id="IPR050613">
    <property type="entry name" value="Sec_Metabolite_Reg"/>
</dbReference>
<dbReference type="CDD" id="cd00067">
    <property type="entry name" value="GAL4"/>
    <property type="match status" value="1"/>
</dbReference>
<evidence type="ECO:0000256" key="4">
    <source>
        <dbReference type="SAM" id="MobiDB-lite"/>
    </source>
</evidence>
<dbReference type="Proteomes" id="UP000813461">
    <property type="component" value="Unassembled WGS sequence"/>
</dbReference>
<feature type="compositionally biased region" description="Basic and acidic residues" evidence="4">
    <location>
        <begin position="1"/>
        <end position="16"/>
    </location>
</feature>
<dbReference type="Pfam" id="PF04082">
    <property type="entry name" value="Fungal_trans"/>
    <property type="match status" value="1"/>
</dbReference>
<dbReference type="PROSITE" id="PS50048">
    <property type="entry name" value="ZN2_CY6_FUNGAL_2"/>
    <property type="match status" value="1"/>
</dbReference>
<feature type="region of interest" description="Disordered" evidence="4">
    <location>
        <begin position="1"/>
        <end position="37"/>
    </location>
</feature>
<dbReference type="EMBL" id="JAGMVJ010000035">
    <property type="protein sequence ID" value="KAH7067146.1"/>
    <property type="molecule type" value="Genomic_DNA"/>
</dbReference>
<evidence type="ECO:0000256" key="2">
    <source>
        <dbReference type="ARBA" id="ARBA00022723"/>
    </source>
</evidence>
<dbReference type="GO" id="GO:0005634">
    <property type="term" value="C:nucleus"/>
    <property type="evidence" value="ECO:0007669"/>
    <property type="project" value="UniProtKB-SubCell"/>
</dbReference>
<dbReference type="Gene3D" id="4.10.240.10">
    <property type="entry name" value="Zn(2)-C6 fungal-type DNA-binding domain"/>
    <property type="match status" value="1"/>
</dbReference>
<dbReference type="SMART" id="SM00906">
    <property type="entry name" value="Fungal_trans"/>
    <property type="match status" value="1"/>
</dbReference>
<evidence type="ECO:0000313" key="6">
    <source>
        <dbReference type="EMBL" id="KAH7067146.1"/>
    </source>
</evidence>
<comment type="subcellular location">
    <subcellularLocation>
        <location evidence="1">Nucleus</location>
    </subcellularLocation>
</comment>
<evidence type="ECO:0000259" key="5">
    <source>
        <dbReference type="PROSITE" id="PS50048"/>
    </source>
</evidence>
<dbReference type="InterPro" id="IPR001138">
    <property type="entry name" value="Zn2Cys6_DnaBD"/>
</dbReference>
<dbReference type="AlphaFoldDB" id="A0A8K0VRB0"/>
<gene>
    <name evidence="6" type="ORF">FB567DRAFT_541850</name>
</gene>
<dbReference type="GO" id="GO:0003677">
    <property type="term" value="F:DNA binding"/>
    <property type="evidence" value="ECO:0007669"/>
    <property type="project" value="InterPro"/>
</dbReference>
<dbReference type="PROSITE" id="PS00463">
    <property type="entry name" value="ZN2_CY6_FUNGAL_1"/>
    <property type="match status" value="1"/>
</dbReference>
<dbReference type="CDD" id="cd12148">
    <property type="entry name" value="fungal_TF_MHR"/>
    <property type="match status" value="1"/>
</dbReference>
<reference evidence="6" key="1">
    <citation type="journal article" date="2021" name="Nat. Commun.">
        <title>Genetic determinants of endophytism in the Arabidopsis root mycobiome.</title>
        <authorList>
            <person name="Mesny F."/>
            <person name="Miyauchi S."/>
            <person name="Thiergart T."/>
            <person name="Pickel B."/>
            <person name="Atanasova L."/>
            <person name="Karlsson M."/>
            <person name="Huettel B."/>
            <person name="Barry K.W."/>
            <person name="Haridas S."/>
            <person name="Chen C."/>
            <person name="Bauer D."/>
            <person name="Andreopoulos W."/>
            <person name="Pangilinan J."/>
            <person name="LaButti K."/>
            <person name="Riley R."/>
            <person name="Lipzen A."/>
            <person name="Clum A."/>
            <person name="Drula E."/>
            <person name="Henrissat B."/>
            <person name="Kohler A."/>
            <person name="Grigoriev I.V."/>
            <person name="Martin F.M."/>
            <person name="Hacquard S."/>
        </authorList>
    </citation>
    <scope>NUCLEOTIDE SEQUENCE</scope>
    <source>
        <strain evidence="6">MPI-SDFR-AT-0120</strain>
    </source>
</reference>
<dbReference type="OrthoDB" id="3989227at2759"/>
<dbReference type="GO" id="GO:0008270">
    <property type="term" value="F:zinc ion binding"/>
    <property type="evidence" value="ECO:0007669"/>
    <property type="project" value="InterPro"/>
</dbReference>
<dbReference type="SMART" id="SM00066">
    <property type="entry name" value="GAL4"/>
    <property type="match status" value="1"/>
</dbReference>
<feature type="compositionally biased region" description="Basic and acidic residues" evidence="4">
    <location>
        <begin position="102"/>
        <end position="117"/>
    </location>
</feature>
<dbReference type="InterPro" id="IPR007219">
    <property type="entry name" value="XnlR_reg_dom"/>
</dbReference>
<feature type="region of interest" description="Disordered" evidence="4">
    <location>
        <begin position="98"/>
        <end position="137"/>
    </location>
</feature>
<keyword evidence="7" id="KW-1185">Reference proteome</keyword>
<feature type="domain" description="Zn(2)-C6 fungal-type" evidence="5">
    <location>
        <begin position="37"/>
        <end position="66"/>
    </location>
</feature>
<name>A0A8K0VRB0_9PLEO</name>
<keyword evidence="2" id="KW-0479">Metal-binding</keyword>